<name>A0A9Q0E388_9TELE</name>
<dbReference type="EMBL" id="JANIIK010000048">
    <property type="protein sequence ID" value="KAJ3599123.1"/>
    <property type="molecule type" value="Genomic_DNA"/>
</dbReference>
<organism evidence="1 2">
    <name type="scientific">Muraenolepis orangiensis</name>
    <name type="common">Patagonian moray cod</name>
    <dbReference type="NCBI Taxonomy" id="630683"/>
    <lineage>
        <taxon>Eukaryota</taxon>
        <taxon>Metazoa</taxon>
        <taxon>Chordata</taxon>
        <taxon>Craniata</taxon>
        <taxon>Vertebrata</taxon>
        <taxon>Euteleostomi</taxon>
        <taxon>Actinopterygii</taxon>
        <taxon>Neopterygii</taxon>
        <taxon>Teleostei</taxon>
        <taxon>Neoteleostei</taxon>
        <taxon>Acanthomorphata</taxon>
        <taxon>Zeiogadaria</taxon>
        <taxon>Gadariae</taxon>
        <taxon>Gadiformes</taxon>
        <taxon>Muraenolepidoidei</taxon>
        <taxon>Muraenolepididae</taxon>
        <taxon>Muraenolepis</taxon>
    </lineage>
</organism>
<evidence type="ECO:0000313" key="2">
    <source>
        <dbReference type="Proteomes" id="UP001148018"/>
    </source>
</evidence>
<accession>A0A9Q0E388</accession>
<evidence type="ECO:0000313" key="1">
    <source>
        <dbReference type="EMBL" id="KAJ3599123.1"/>
    </source>
</evidence>
<gene>
    <name evidence="1" type="ORF">NHX12_033086</name>
</gene>
<sequence length="86" mass="9927">MDGWRLCVLNAVVMGGREQRKGFLWRQWYSWLTDRVVMEDRRGSSPPGGTNGALFWLTPMRRGDPLWPNSRPHKGRGTLLFALEVV</sequence>
<dbReference type="Proteomes" id="UP001148018">
    <property type="component" value="Unassembled WGS sequence"/>
</dbReference>
<keyword evidence="2" id="KW-1185">Reference proteome</keyword>
<proteinExistence type="predicted"/>
<comment type="caution">
    <text evidence="1">The sequence shown here is derived from an EMBL/GenBank/DDBJ whole genome shotgun (WGS) entry which is preliminary data.</text>
</comment>
<protein>
    <submittedName>
        <fullName evidence="1">Uncharacterized protein</fullName>
    </submittedName>
</protein>
<reference evidence="1" key="1">
    <citation type="submission" date="2022-07" db="EMBL/GenBank/DDBJ databases">
        <title>Chromosome-level genome of Muraenolepis orangiensis.</title>
        <authorList>
            <person name="Kim J."/>
        </authorList>
    </citation>
    <scope>NUCLEOTIDE SEQUENCE</scope>
    <source>
        <strain evidence="1">KU_S4_2022</strain>
        <tissue evidence="1">Muscle</tissue>
    </source>
</reference>
<dbReference type="AlphaFoldDB" id="A0A9Q0E388"/>